<protein>
    <submittedName>
        <fullName evidence="5">Aldehyde dehydrogenase family protein</fullName>
    </submittedName>
</protein>
<dbReference type="Gene3D" id="3.40.309.10">
    <property type="entry name" value="Aldehyde Dehydrogenase, Chain A, domain 2"/>
    <property type="match status" value="1"/>
</dbReference>
<dbReference type="InterPro" id="IPR016162">
    <property type="entry name" value="Ald_DH_N"/>
</dbReference>
<evidence type="ECO:0000313" key="6">
    <source>
        <dbReference type="Proteomes" id="UP001194469"/>
    </source>
</evidence>
<organism evidence="5 6">
    <name type="scientific">Nitratidesulfovibrio oxamicus</name>
    <dbReference type="NCBI Taxonomy" id="32016"/>
    <lineage>
        <taxon>Bacteria</taxon>
        <taxon>Pseudomonadati</taxon>
        <taxon>Thermodesulfobacteriota</taxon>
        <taxon>Desulfovibrionia</taxon>
        <taxon>Desulfovibrionales</taxon>
        <taxon>Desulfovibrionaceae</taxon>
        <taxon>Nitratidesulfovibrio</taxon>
    </lineage>
</organism>
<dbReference type="Gene3D" id="3.40.605.10">
    <property type="entry name" value="Aldehyde Dehydrogenase, Chain A, domain 1"/>
    <property type="match status" value="1"/>
</dbReference>
<dbReference type="RefSeq" id="WP_196610793.1">
    <property type="nucleotide sequence ID" value="NZ_VRYY01000809.1"/>
</dbReference>
<comment type="caution">
    <text evidence="5">The sequence shown here is derived from an EMBL/GenBank/DDBJ whole genome shotgun (WGS) entry which is preliminary data.</text>
</comment>
<evidence type="ECO:0000259" key="4">
    <source>
        <dbReference type="Pfam" id="PF00171"/>
    </source>
</evidence>
<dbReference type="InterPro" id="IPR016160">
    <property type="entry name" value="Ald_DH_CS_CYS"/>
</dbReference>
<feature type="compositionally biased region" description="Low complexity" evidence="3">
    <location>
        <begin position="8"/>
        <end position="19"/>
    </location>
</feature>
<dbReference type="PANTHER" id="PTHR43353:SF5">
    <property type="entry name" value="SUCCINATE-SEMIALDEHYDE DEHYDROGENASE, MITOCHONDRIAL"/>
    <property type="match status" value="1"/>
</dbReference>
<reference evidence="5 6" key="1">
    <citation type="submission" date="2019-08" db="EMBL/GenBank/DDBJ databases">
        <authorList>
            <person name="Luo N."/>
        </authorList>
    </citation>
    <scope>NUCLEOTIDE SEQUENCE [LARGE SCALE GENOMIC DNA]</scope>
    <source>
        <strain evidence="5 6">NCIMB 9442</strain>
    </source>
</reference>
<dbReference type="SUPFAM" id="SSF53720">
    <property type="entry name" value="ALDH-like"/>
    <property type="match status" value="1"/>
</dbReference>
<keyword evidence="6" id="KW-1185">Reference proteome</keyword>
<accession>A0ABS0J990</accession>
<dbReference type="PANTHER" id="PTHR43353">
    <property type="entry name" value="SUCCINATE-SEMIALDEHYDE DEHYDROGENASE, MITOCHONDRIAL"/>
    <property type="match status" value="1"/>
</dbReference>
<gene>
    <name evidence="5" type="ORF">FVW20_18995</name>
</gene>
<evidence type="ECO:0000256" key="3">
    <source>
        <dbReference type="SAM" id="MobiDB-lite"/>
    </source>
</evidence>
<dbReference type="Pfam" id="PF00171">
    <property type="entry name" value="Aldedh"/>
    <property type="match status" value="1"/>
</dbReference>
<comment type="similarity">
    <text evidence="1">Belongs to the aldehyde dehydrogenase family.</text>
</comment>
<dbReference type="InterPro" id="IPR016161">
    <property type="entry name" value="Ald_DH/histidinol_DH"/>
</dbReference>
<sequence>MSSQPSTPVAGPVSGPAAAHTPESLRGLFPVAGQPLPEAAHAFAPIEQRTCLIDGKLEEWPGEMQQVFSPIGEVDAAGGFAPRLLGSCPILDEAAALRAVDAADRAWADGMGAWPTMGVAERIRHVEDFARRMAARRTEVVRIMMWEICKSWQDASGEFDRTMEYLRDTIDALKDLDRASSRFVIEKGIYAQIRRAPLGPVLCMGPYNYPLNETFCTLMPALIMGNPVIVKTPRLGRLLYSPLMEAFRDAFPVGVVNILHGDRRIVKPIMASGRINVLAFIGSSTAADALRLAHPHPHRLRCVLGLDAKNAGIVLDCADMDLTVAEALQGSFSFNGQRCTALKMLFVHQKRLDEFLARMDEGIRKLRIGMPWDEGVRITPLPVPGKSAYLDDLVQDAAAHGGKVANSGGGTHAETLYHPTVVCPATPQMRVYHEEQFGPVIPVIPFTDIETPVRYVVGSQYGQQLSIFGNDPDDVARLIDPMVNQVCRVNINSQCQRGPDTFPFTGRKDSAEGTLSVSDALRCFSIRTLVAAKGSDANKEILTSIIRDRRSNFLSNDFIL</sequence>
<evidence type="ECO:0000256" key="2">
    <source>
        <dbReference type="ARBA" id="ARBA00023002"/>
    </source>
</evidence>
<dbReference type="Proteomes" id="UP001194469">
    <property type="component" value="Unassembled WGS sequence"/>
</dbReference>
<dbReference type="PROSITE" id="PS00070">
    <property type="entry name" value="ALDEHYDE_DEHYDR_CYS"/>
    <property type="match status" value="1"/>
</dbReference>
<evidence type="ECO:0000313" key="5">
    <source>
        <dbReference type="EMBL" id="MBG3879022.1"/>
    </source>
</evidence>
<name>A0ABS0J990_9BACT</name>
<feature type="domain" description="Aldehyde dehydrogenase" evidence="4">
    <location>
        <begin position="85"/>
        <end position="525"/>
    </location>
</feature>
<dbReference type="InterPro" id="IPR050740">
    <property type="entry name" value="Aldehyde_DH_Superfamily"/>
</dbReference>
<proteinExistence type="inferred from homology"/>
<dbReference type="InterPro" id="IPR016163">
    <property type="entry name" value="Ald_DH_C"/>
</dbReference>
<dbReference type="EMBL" id="VRYY01000809">
    <property type="protein sequence ID" value="MBG3879022.1"/>
    <property type="molecule type" value="Genomic_DNA"/>
</dbReference>
<keyword evidence="2" id="KW-0560">Oxidoreductase</keyword>
<evidence type="ECO:0000256" key="1">
    <source>
        <dbReference type="ARBA" id="ARBA00009986"/>
    </source>
</evidence>
<dbReference type="InterPro" id="IPR015590">
    <property type="entry name" value="Aldehyde_DH_dom"/>
</dbReference>
<feature type="region of interest" description="Disordered" evidence="3">
    <location>
        <begin position="1"/>
        <end position="21"/>
    </location>
</feature>